<evidence type="ECO:0000256" key="1">
    <source>
        <dbReference type="ARBA" id="ARBA00022737"/>
    </source>
</evidence>
<proteinExistence type="predicted"/>
<protein>
    <submittedName>
        <fullName evidence="3">Uncharacterized protein</fullName>
    </submittedName>
</protein>
<keyword evidence="1" id="KW-0677">Repeat</keyword>
<evidence type="ECO:0000313" key="4">
    <source>
        <dbReference type="Proteomes" id="UP001162131"/>
    </source>
</evidence>
<comment type="caution">
    <text evidence="3">The sequence shown here is derived from an EMBL/GenBank/DDBJ whole genome shotgun (WGS) entry which is preliminary data.</text>
</comment>
<keyword evidence="4" id="KW-1185">Reference proteome</keyword>
<evidence type="ECO:0000313" key="3">
    <source>
        <dbReference type="EMBL" id="CAG9313214.1"/>
    </source>
</evidence>
<dbReference type="Gene3D" id="2.130.10.30">
    <property type="entry name" value="Regulator of chromosome condensation 1/beta-lactamase-inhibitor protein II"/>
    <property type="match status" value="1"/>
</dbReference>
<dbReference type="PANTHER" id="PTHR22870">
    <property type="entry name" value="REGULATOR OF CHROMOSOME CONDENSATION"/>
    <property type="match status" value="1"/>
</dbReference>
<dbReference type="InterPro" id="IPR009091">
    <property type="entry name" value="RCC1/BLIP-II"/>
</dbReference>
<name>A0AAU9IPV7_9CILI</name>
<reference evidence="3" key="1">
    <citation type="submission" date="2021-09" db="EMBL/GenBank/DDBJ databases">
        <authorList>
            <consortium name="AG Swart"/>
            <person name="Singh M."/>
            <person name="Singh A."/>
            <person name="Seah K."/>
            <person name="Emmerich C."/>
        </authorList>
    </citation>
    <scope>NUCLEOTIDE SEQUENCE</scope>
    <source>
        <strain evidence="3">ATCC30299</strain>
    </source>
</reference>
<gene>
    <name evidence="3" type="ORF">BSTOLATCC_MIC8488</name>
</gene>
<organism evidence="3 4">
    <name type="scientific">Blepharisma stoltei</name>
    <dbReference type="NCBI Taxonomy" id="1481888"/>
    <lineage>
        <taxon>Eukaryota</taxon>
        <taxon>Sar</taxon>
        <taxon>Alveolata</taxon>
        <taxon>Ciliophora</taxon>
        <taxon>Postciliodesmatophora</taxon>
        <taxon>Heterotrichea</taxon>
        <taxon>Heterotrichida</taxon>
        <taxon>Blepharismidae</taxon>
        <taxon>Blepharisma</taxon>
    </lineage>
</organism>
<dbReference type="Pfam" id="PF00415">
    <property type="entry name" value="RCC1"/>
    <property type="match status" value="4"/>
</dbReference>
<feature type="repeat" description="RCC1" evidence="2">
    <location>
        <begin position="453"/>
        <end position="504"/>
    </location>
</feature>
<dbReference type="AlphaFoldDB" id="A0AAU9IPV7"/>
<feature type="repeat" description="RCC1" evidence="2">
    <location>
        <begin position="505"/>
        <end position="566"/>
    </location>
</feature>
<dbReference type="InterPro" id="IPR051210">
    <property type="entry name" value="Ub_ligase/GEF_domain"/>
</dbReference>
<accession>A0AAU9IPV7</accession>
<feature type="repeat" description="RCC1" evidence="2">
    <location>
        <begin position="624"/>
        <end position="677"/>
    </location>
</feature>
<evidence type="ECO:0000256" key="2">
    <source>
        <dbReference type="PROSITE-ProRule" id="PRU00235"/>
    </source>
</evidence>
<sequence>MDTQGYSNWRIQRSIDSFSNTLSTYQLKAGLNYTGLKTVVSFPQNYLQLLIDPLLLYPTLKSNSDISPDPRSTIKSIELIFTNEIDINNALQILAQTSPFNQHNSQNSKGRIEDVPLNSFEQESQLSVYANSNILNLSGLNNQLFDNASLSSQYGSSSEDKQIIDTDTFDKEAIEQIHRDFEEKIEEKNIEFSSRSSLTSILARSIIDTNARGSLLNMRLSTVINQEISEDESFKGKFGDSEIEWDIRGSCPFRGASELSLIQKFGLSPQITEEERFETDESCFSFPDEGKPQVIKCYSVRCSASKNILNQFHSKPSIVKLQQKLIASSSISVSEFIETIETEPGIKWPDPYSPLLKKAVICASKDISFSEEQTEALNTLEIISSVCFSGFNSSLNLEFSYLEDQNKVSADNKLKSSNRPLLFSEKITKSIAISEVCWISCGFEHCALVTTEGKVMSWGYGASGCLGQGSTNSYPFPKLIRDLSGEIIVYVECGGYHTVALTDNGDVYTWGRGDANQLGVPSTSLYRDELGYVSLRPTKLEYFTNQDIFIKSAACGEAHTLLLDTLGCIYAFGWAEDGQLGISDENITSDYMSKEITQVNSLSGIFVTQISAGANFSACLTEDGKVFVWGSGEHGQLGIENSENLKQKNPTMVEALNNEIIVSIVCGENHVICLSDNNKIFGWGLGKAGAFPNLEGGFTPGSDLICHVPKIIPTLDNTQYFVVKSCKEASELTSKNEEYANLALALAQKLKHLQMEDD</sequence>
<dbReference type="InterPro" id="IPR000408">
    <property type="entry name" value="Reg_chr_condens"/>
</dbReference>
<dbReference type="PRINTS" id="PR00633">
    <property type="entry name" value="RCCNDNSATION"/>
</dbReference>
<dbReference type="SUPFAM" id="SSF50985">
    <property type="entry name" value="RCC1/BLIP-II"/>
    <property type="match status" value="1"/>
</dbReference>
<dbReference type="PROSITE" id="PS50012">
    <property type="entry name" value="RCC1_3"/>
    <property type="match status" value="4"/>
</dbReference>
<feature type="repeat" description="RCC1" evidence="2">
    <location>
        <begin position="567"/>
        <end position="623"/>
    </location>
</feature>
<dbReference type="Proteomes" id="UP001162131">
    <property type="component" value="Unassembled WGS sequence"/>
</dbReference>
<dbReference type="EMBL" id="CAJZBQ010000010">
    <property type="protein sequence ID" value="CAG9313214.1"/>
    <property type="molecule type" value="Genomic_DNA"/>
</dbReference>
<dbReference type="PANTHER" id="PTHR22870:SF408">
    <property type="entry name" value="OS09G0560450 PROTEIN"/>
    <property type="match status" value="1"/>
</dbReference>